<dbReference type="InterPro" id="IPR043130">
    <property type="entry name" value="CDP-OH_PTrfase_TM_dom"/>
</dbReference>
<comment type="caution">
    <text evidence="4">The sequence shown here is derived from an EMBL/GenBank/DDBJ whole genome shotgun (WGS) entry which is preliminary data.</text>
</comment>
<feature type="transmembrane region" description="Helical" evidence="3">
    <location>
        <begin position="40"/>
        <end position="58"/>
    </location>
</feature>
<organism evidence="4 5">
    <name type="scientific">Pseudonocardia charpentierae</name>
    <dbReference type="NCBI Taxonomy" id="3075545"/>
    <lineage>
        <taxon>Bacteria</taxon>
        <taxon>Bacillati</taxon>
        <taxon>Actinomycetota</taxon>
        <taxon>Actinomycetes</taxon>
        <taxon>Pseudonocardiales</taxon>
        <taxon>Pseudonocardiaceae</taxon>
        <taxon>Pseudonocardia</taxon>
    </lineage>
</organism>
<keyword evidence="3" id="KW-1133">Transmembrane helix</keyword>
<keyword evidence="5" id="KW-1185">Reference proteome</keyword>
<dbReference type="EMBL" id="JAVREJ010000013">
    <property type="protein sequence ID" value="MDT0351620.1"/>
    <property type="molecule type" value="Genomic_DNA"/>
</dbReference>
<dbReference type="Pfam" id="PF01066">
    <property type="entry name" value="CDP-OH_P_transf"/>
    <property type="match status" value="1"/>
</dbReference>
<gene>
    <name evidence="4" type="ORF">RM445_18995</name>
</gene>
<reference evidence="5" key="1">
    <citation type="submission" date="2023-07" db="EMBL/GenBank/DDBJ databases">
        <title>30 novel species of actinomycetes from the DSMZ collection.</title>
        <authorList>
            <person name="Nouioui I."/>
        </authorList>
    </citation>
    <scope>NUCLEOTIDE SEQUENCE [LARGE SCALE GENOMIC DNA]</scope>
    <source>
        <strain evidence="5">DSM 45834</strain>
    </source>
</reference>
<dbReference type="RefSeq" id="WP_311558013.1">
    <property type="nucleotide sequence ID" value="NZ_JAVREJ010000013.1"/>
</dbReference>
<dbReference type="Gene3D" id="1.20.120.1760">
    <property type="match status" value="1"/>
</dbReference>
<feature type="transmembrane region" description="Helical" evidence="3">
    <location>
        <begin position="211"/>
        <end position="233"/>
    </location>
</feature>
<keyword evidence="3" id="KW-0472">Membrane</keyword>
<protein>
    <submittedName>
        <fullName evidence="4">CDP-alcohol phosphatidyltransferase family protein</fullName>
    </submittedName>
</protein>
<proteinExistence type="inferred from homology"/>
<dbReference type="InterPro" id="IPR000462">
    <property type="entry name" value="CDP-OH_P_trans"/>
</dbReference>
<feature type="transmembrane region" description="Helical" evidence="3">
    <location>
        <begin position="186"/>
        <end position="205"/>
    </location>
</feature>
<comment type="similarity">
    <text evidence="2">Belongs to the CDP-alcohol phosphatidyltransferase class-I family.</text>
</comment>
<name>A0ABU2NCE6_9PSEU</name>
<feature type="transmembrane region" description="Helical" evidence="3">
    <location>
        <begin position="139"/>
        <end position="165"/>
    </location>
</feature>
<evidence type="ECO:0000256" key="3">
    <source>
        <dbReference type="SAM" id="Phobius"/>
    </source>
</evidence>
<dbReference type="Proteomes" id="UP001183202">
    <property type="component" value="Unassembled WGS sequence"/>
</dbReference>
<accession>A0ABU2NCE6</accession>
<dbReference type="InterPro" id="IPR048254">
    <property type="entry name" value="CDP_ALCOHOL_P_TRANSF_CS"/>
</dbReference>
<evidence type="ECO:0000313" key="4">
    <source>
        <dbReference type="EMBL" id="MDT0351620.1"/>
    </source>
</evidence>
<keyword evidence="3" id="KW-0812">Transmembrane</keyword>
<keyword evidence="1 2" id="KW-0808">Transferase</keyword>
<sequence>MIPTPPLRHRVDRQLALGAAAQLTVLASLGATAGLGPLGWLVGTAYMAALWILLAGAARRAGSTTLGPADLITLARSVLVGGVAALVAQGIAGGVTPVVTLVVLAAVALALDGVDGQVARRTKTVSALGARFDMEVDSFLVLVLSIHVTASVTPWALAIGAMRYVYVAASWMRPWLRGALPTRYSAKVVAASAGVNLVVVAAGLLPHTLAVVLVLATLGAVSWSFGHGVAWLWRARGVRADDGAVAPVALSGPLPAPRSEPAR</sequence>
<feature type="transmembrane region" description="Helical" evidence="3">
    <location>
        <begin position="78"/>
        <end position="111"/>
    </location>
</feature>
<evidence type="ECO:0000313" key="5">
    <source>
        <dbReference type="Proteomes" id="UP001183202"/>
    </source>
</evidence>
<dbReference type="PROSITE" id="PS00379">
    <property type="entry name" value="CDP_ALCOHOL_P_TRANSF"/>
    <property type="match status" value="1"/>
</dbReference>
<evidence type="ECO:0000256" key="1">
    <source>
        <dbReference type="ARBA" id="ARBA00022679"/>
    </source>
</evidence>
<evidence type="ECO:0000256" key="2">
    <source>
        <dbReference type="RuleBase" id="RU003750"/>
    </source>
</evidence>